<proteinExistence type="predicted"/>
<accession>A0AAE8XEZ7</accession>
<keyword evidence="3" id="KW-1185">Reference proteome</keyword>
<evidence type="ECO:0000256" key="1">
    <source>
        <dbReference type="SAM" id="MobiDB-lite"/>
    </source>
</evidence>
<evidence type="ECO:0000313" key="3">
    <source>
        <dbReference type="Proteomes" id="UP000828768"/>
    </source>
</evidence>
<feature type="region of interest" description="Disordered" evidence="1">
    <location>
        <begin position="1"/>
        <end position="90"/>
    </location>
</feature>
<name>A0AAE8XEZ7_9CAUD</name>
<dbReference type="EMBL" id="MZ803112">
    <property type="protein sequence ID" value="UAW01079.1"/>
    <property type="molecule type" value="Genomic_DNA"/>
</dbReference>
<feature type="compositionally biased region" description="Pro residues" evidence="1">
    <location>
        <begin position="12"/>
        <end position="38"/>
    </location>
</feature>
<evidence type="ECO:0000313" key="2">
    <source>
        <dbReference type="EMBL" id="UAW01079.1"/>
    </source>
</evidence>
<gene>
    <name evidence="2" type="ORF">STIP28_37</name>
</gene>
<reference evidence="2" key="1">
    <citation type="submission" date="2021-08" db="EMBL/GenBank/DDBJ databases">
        <authorList>
            <person name="Shitrit D."/>
            <person name="Kirzner S."/>
            <person name="Dekel-Bird N.P."/>
            <person name="Avrani S."/>
            <person name="Sabehi G."/>
            <person name="Perkarsky I."/>
            <person name="Peleg M."/>
            <person name="Tahan R."/>
            <person name="Kondratyeva K."/>
            <person name="Lindell D."/>
        </authorList>
    </citation>
    <scope>NUCLEOTIDE SEQUENCE</scope>
</reference>
<protein>
    <submittedName>
        <fullName evidence="2">Uncharacterized protein</fullName>
    </submittedName>
</protein>
<dbReference type="Proteomes" id="UP000828768">
    <property type="component" value="Segment"/>
</dbReference>
<sequence length="90" mass="9238">MCMGGPSMPEMPEAPPPAPTPPPPAPIQEPEPPLPPPTNVAAGESDAAKIKKRTTKRQELQQASSGANALRIPLNTGAPAKKTGSLNIPT</sequence>
<organism evidence="2 3">
    <name type="scientific">Synechococcus T7-like virus S-TIP28</name>
    <dbReference type="NCBI Taxonomy" id="1332140"/>
    <lineage>
        <taxon>Viruses</taxon>
        <taxon>Duplodnaviria</taxon>
        <taxon>Heunggongvirae</taxon>
        <taxon>Uroviricota</taxon>
        <taxon>Caudoviricetes</taxon>
        <taxon>Autographivirales</taxon>
        <taxon>Autographivirales incertae sedis</taxon>
        <taxon>Tiranvirus</taxon>
        <taxon>Tiranvirus STIP28</taxon>
    </lineage>
</organism>